<evidence type="ECO:0000256" key="1">
    <source>
        <dbReference type="SAM" id="MobiDB-lite"/>
    </source>
</evidence>
<comment type="caution">
    <text evidence="2">The sequence shown here is derived from an EMBL/GenBank/DDBJ whole genome shotgun (WGS) entry which is preliminary data.</text>
</comment>
<feature type="region of interest" description="Disordered" evidence="1">
    <location>
        <begin position="194"/>
        <end position="221"/>
    </location>
</feature>
<keyword evidence="3" id="KW-1185">Reference proteome</keyword>
<sequence>MRPYEQDDELRRIVDELGARVHTGSRDGGLDAGPLVELACLVEEQGVSTAVTRELLERPAAELTAADLARLGEALLGDVGFEPSFALDPGLPAPLEEALRIVERDVRAAGITGKLRMILPDWDGVGLAWVEFRGVCQGNGLGSRNGGLWAVADATQEVVMEVLWRTWPVCPVHDRGLRAEPGDGTAVWRCTGGGTHTVAPVGELPPGRRQRSAGPRARPGS</sequence>
<organism evidence="2 3">
    <name type="scientific">Streptosporangium longisporum</name>
    <dbReference type="NCBI Taxonomy" id="46187"/>
    <lineage>
        <taxon>Bacteria</taxon>
        <taxon>Bacillati</taxon>
        <taxon>Actinomycetota</taxon>
        <taxon>Actinomycetes</taxon>
        <taxon>Streptosporangiales</taxon>
        <taxon>Streptosporangiaceae</taxon>
        <taxon>Streptosporangium</taxon>
    </lineage>
</organism>
<evidence type="ECO:0000313" key="2">
    <source>
        <dbReference type="EMBL" id="GAA3021633.1"/>
    </source>
</evidence>
<protein>
    <submittedName>
        <fullName evidence="2">Uncharacterized protein</fullName>
    </submittedName>
</protein>
<name>A0ABN3Y9P8_9ACTN</name>
<accession>A0ABN3Y9P8</accession>
<dbReference type="EMBL" id="BAAAWD010000014">
    <property type="protein sequence ID" value="GAA3021633.1"/>
    <property type="molecule type" value="Genomic_DNA"/>
</dbReference>
<dbReference type="RefSeq" id="WP_344899953.1">
    <property type="nucleotide sequence ID" value="NZ_BAAAWD010000014.1"/>
</dbReference>
<reference evidence="2 3" key="1">
    <citation type="journal article" date="2019" name="Int. J. Syst. Evol. Microbiol.">
        <title>The Global Catalogue of Microorganisms (GCM) 10K type strain sequencing project: providing services to taxonomists for standard genome sequencing and annotation.</title>
        <authorList>
            <consortium name="The Broad Institute Genomics Platform"/>
            <consortium name="The Broad Institute Genome Sequencing Center for Infectious Disease"/>
            <person name="Wu L."/>
            <person name="Ma J."/>
        </authorList>
    </citation>
    <scope>NUCLEOTIDE SEQUENCE [LARGE SCALE GENOMIC DNA]</scope>
    <source>
        <strain evidence="2 3">JCM 3106</strain>
    </source>
</reference>
<gene>
    <name evidence="2" type="ORF">GCM10017559_53120</name>
</gene>
<evidence type="ECO:0000313" key="3">
    <source>
        <dbReference type="Proteomes" id="UP001499930"/>
    </source>
</evidence>
<dbReference type="Proteomes" id="UP001499930">
    <property type="component" value="Unassembled WGS sequence"/>
</dbReference>
<proteinExistence type="predicted"/>